<reference evidence="2 3" key="1">
    <citation type="journal article" date="2022" name="Nat. Ecol. Evol.">
        <title>A masculinizing supergene underlies an exaggerated male reproductive morph in a spider.</title>
        <authorList>
            <person name="Hendrickx F."/>
            <person name="De Corte Z."/>
            <person name="Sonet G."/>
            <person name="Van Belleghem S.M."/>
            <person name="Kostlbacher S."/>
            <person name="Vangestel C."/>
        </authorList>
    </citation>
    <scope>NUCLEOTIDE SEQUENCE [LARGE SCALE GENOMIC DNA]</scope>
    <source>
        <strain evidence="2">W744_W776</strain>
    </source>
</reference>
<feature type="compositionally biased region" description="Basic and acidic residues" evidence="1">
    <location>
        <begin position="169"/>
        <end position="189"/>
    </location>
</feature>
<feature type="region of interest" description="Disordered" evidence="1">
    <location>
        <begin position="511"/>
        <end position="568"/>
    </location>
</feature>
<protein>
    <submittedName>
        <fullName evidence="2">Uncharacterized protein</fullName>
    </submittedName>
</protein>
<keyword evidence="3" id="KW-1185">Reference proteome</keyword>
<name>A0AAV6UGL6_9ARAC</name>
<proteinExistence type="predicted"/>
<feature type="region of interest" description="Disordered" evidence="1">
    <location>
        <begin position="53"/>
        <end position="227"/>
    </location>
</feature>
<gene>
    <name evidence="2" type="ORF">JTE90_026159</name>
</gene>
<evidence type="ECO:0000313" key="3">
    <source>
        <dbReference type="Proteomes" id="UP000827092"/>
    </source>
</evidence>
<evidence type="ECO:0000313" key="2">
    <source>
        <dbReference type="EMBL" id="KAG8182705.1"/>
    </source>
</evidence>
<organism evidence="2 3">
    <name type="scientific">Oedothorax gibbosus</name>
    <dbReference type="NCBI Taxonomy" id="931172"/>
    <lineage>
        <taxon>Eukaryota</taxon>
        <taxon>Metazoa</taxon>
        <taxon>Ecdysozoa</taxon>
        <taxon>Arthropoda</taxon>
        <taxon>Chelicerata</taxon>
        <taxon>Arachnida</taxon>
        <taxon>Araneae</taxon>
        <taxon>Araneomorphae</taxon>
        <taxon>Entelegynae</taxon>
        <taxon>Araneoidea</taxon>
        <taxon>Linyphiidae</taxon>
        <taxon>Erigoninae</taxon>
        <taxon>Oedothorax</taxon>
    </lineage>
</organism>
<feature type="compositionally biased region" description="Basic and acidic residues" evidence="1">
    <location>
        <begin position="651"/>
        <end position="663"/>
    </location>
</feature>
<comment type="caution">
    <text evidence="2">The sequence shown here is derived from an EMBL/GenBank/DDBJ whole genome shotgun (WGS) entry which is preliminary data.</text>
</comment>
<dbReference type="EMBL" id="JAFNEN010000451">
    <property type="protein sequence ID" value="KAG8182705.1"/>
    <property type="molecule type" value="Genomic_DNA"/>
</dbReference>
<feature type="compositionally biased region" description="Low complexity" evidence="1">
    <location>
        <begin position="190"/>
        <end position="201"/>
    </location>
</feature>
<feature type="compositionally biased region" description="Basic and acidic residues" evidence="1">
    <location>
        <begin position="616"/>
        <end position="639"/>
    </location>
</feature>
<feature type="region of interest" description="Disordered" evidence="1">
    <location>
        <begin position="601"/>
        <end position="676"/>
    </location>
</feature>
<sequence>MSSYGSESGSEVDITFYAKETRNGKPVKSFSETHKIKNGKLIYSEIKEIEMKCKPTRNMSSLRESSRKTSRSRINPTGSRYTKKSPHFKDQVTDKAVQRSPEQKHFNRNIYQHTSPYNFESSRSRKYRKYQTMTSPSWTERNYQNRSSPLKNRSDSSHSRCCKSPVFRRNIDSDRTPDCPSSHFKDRQVSKSPNMKSPPKSNLKKYSPRTEHKTSPTPTQTKSPNRHRAIEIVHSPTTSSDDSSICQMQSGHNSKIRDLIKLHEEFNRQAEVEGQNNNRYAKIGKNYNRRLKDSQNYNRPAKVENQNEFNYHDSNALEDKGFSRRRRTEVRHSNVSERHTEVECQKEKKVSHSNVLADHRISRRRTSEVHRSNDLADCGILRRQRSKVHHSNIVAKHEISRRRLRSELRHPNATDLPFPNHMYNVHDHFGGDSEESVDENYELESLSVRMARTKIEAPPLYSKRDMIGPVISSADYDWGQGDHISRSSSSTSVCVTFHTCCDDERCIEDSDSATSVENASSDRKGRFKVYQRGSGSSNKLHRNLPKKNSENNVHYRQNRRQLADSPSRCSCKCHSVDIETDIQTTTDDEDDVTKRVIKQMVHKKSIQDSSTKYSKGHSDSKKSPMKKDTGRTRFNEFYKKFSNNSRIGRSPKADIVGKFDARQKTKRKLSNDGYSK</sequence>
<accession>A0AAV6UGL6</accession>
<feature type="compositionally biased region" description="Polar residues" evidence="1">
    <location>
        <begin position="109"/>
        <end position="121"/>
    </location>
</feature>
<feature type="compositionally biased region" description="Polar residues" evidence="1">
    <location>
        <begin position="131"/>
        <end position="151"/>
    </location>
</feature>
<dbReference type="AlphaFoldDB" id="A0AAV6UGL6"/>
<feature type="compositionally biased region" description="Basic and acidic residues" evidence="1">
    <location>
        <begin position="87"/>
        <end position="105"/>
    </location>
</feature>
<dbReference type="Proteomes" id="UP000827092">
    <property type="component" value="Unassembled WGS sequence"/>
</dbReference>
<evidence type="ECO:0000256" key="1">
    <source>
        <dbReference type="SAM" id="MobiDB-lite"/>
    </source>
</evidence>